<dbReference type="PROSITE" id="PS51154">
    <property type="entry name" value="MACRO"/>
    <property type="match status" value="1"/>
</dbReference>
<comment type="caution">
    <text evidence="2">The sequence shown here is derived from an EMBL/GenBank/DDBJ whole genome shotgun (WGS) entry which is preliminary data.</text>
</comment>
<dbReference type="AlphaFoldDB" id="A0A3N6P3G4"/>
<reference evidence="2 3" key="1">
    <citation type="journal article" date="2018" name="ACS Chem. Biol.">
        <title>Ketoreductase domain dysfunction expands chemodiversity: malyngamide biosynthesis in the cyanobacterium Okeania hirsuta.</title>
        <authorList>
            <person name="Moss N.A."/>
            <person name="Leao T."/>
            <person name="Rankin M."/>
            <person name="McCullough T.M."/>
            <person name="Qu P."/>
            <person name="Korobeynikov A."/>
            <person name="Smith J.L."/>
            <person name="Gerwick L."/>
            <person name="Gerwick W.H."/>
        </authorList>
    </citation>
    <scope>NUCLEOTIDE SEQUENCE [LARGE SCALE GENOMIC DNA]</scope>
    <source>
        <strain evidence="2 3">PAB10Feb10-1</strain>
    </source>
</reference>
<accession>A0A3N6P3G4</accession>
<organism evidence="2 3">
    <name type="scientific">Okeania hirsuta</name>
    <dbReference type="NCBI Taxonomy" id="1458930"/>
    <lineage>
        <taxon>Bacteria</taxon>
        <taxon>Bacillati</taxon>
        <taxon>Cyanobacteriota</taxon>
        <taxon>Cyanophyceae</taxon>
        <taxon>Oscillatoriophycideae</taxon>
        <taxon>Oscillatoriales</taxon>
        <taxon>Microcoleaceae</taxon>
        <taxon>Okeania</taxon>
    </lineage>
</organism>
<evidence type="ECO:0000313" key="3">
    <source>
        <dbReference type="Proteomes" id="UP000269154"/>
    </source>
</evidence>
<dbReference type="InterPro" id="IPR043472">
    <property type="entry name" value="Macro_dom-like"/>
</dbReference>
<dbReference type="SMART" id="SM00506">
    <property type="entry name" value="A1pp"/>
    <property type="match status" value="1"/>
</dbReference>
<dbReference type="PANTHER" id="PTHR34413">
    <property type="entry name" value="PROPHAGE TAIL FIBER ASSEMBLY PROTEIN HOMOLOG TFAE-RELATED-RELATED"/>
    <property type="match status" value="1"/>
</dbReference>
<evidence type="ECO:0000259" key="1">
    <source>
        <dbReference type="PROSITE" id="PS51154"/>
    </source>
</evidence>
<gene>
    <name evidence="2" type="ORF">D5R40_07945</name>
</gene>
<name>A0A3N6P3G4_9CYAN</name>
<dbReference type="PANTHER" id="PTHR34413:SF2">
    <property type="entry name" value="PROPHAGE TAIL FIBER ASSEMBLY PROTEIN HOMOLOG TFAE-RELATED"/>
    <property type="match status" value="1"/>
</dbReference>
<sequence>MCAGIFTNYSNCPIAKSLILSVFLFPLLPVACCLLPAHSAIYDAFQEHFHYLPNLEIINNYFETVPEYDCLVSPGNSFGLMDGGIDAAIVKYFGDFLMTSVQQKILDEYLGEQPVGTSTIVETGHPQHPFLAHTPTMRVPMSIAGTDTPYIAMWAMLLTVRHHNRQQKQQIQNVVCPGLGTGIGKVSYQEAARQMALAYDHFVYPPKSINNFIAAERQLQIWEEGDLKKRYS</sequence>
<dbReference type="Gene3D" id="3.40.220.10">
    <property type="entry name" value="Leucine Aminopeptidase, subunit E, domain 1"/>
    <property type="match status" value="1"/>
</dbReference>
<dbReference type="Proteomes" id="UP000269154">
    <property type="component" value="Unassembled WGS sequence"/>
</dbReference>
<keyword evidence="3" id="KW-1185">Reference proteome</keyword>
<dbReference type="InterPro" id="IPR051220">
    <property type="entry name" value="TFA_Chaperone"/>
</dbReference>
<proteinExistence type="predicted"/>
<dbReference type="OrthoDB" id="9780211at2"/>
<dbReference type="InterPro" id="IPR002589">
    <property type="entry name" value="Macro_dom"/>
</dbReference>
<feature type="domain" description="Macro" evidence="1">
    <location>
        <begin position="42"/>
        <end position="232"/>
    </location>
</feature>
<protein>
    <submittedName>
        <fullName evidence="2">Phage tail protein</fullName>
    </submittedName>
</protein>
<dbReference type="EMBL" id="RCBY01000030">
    <property type="protein sequence ID" value="RQH48294.1"/>
    <property type="molecule type" value="Genomic_DNA"/>
</dbReference>
<dbReference type="SUPFAM" id="SSF52949">
    <property type="entry name" value="Macro domain-like"/>
    <property type="match status" value="1"/>
</dbReference>
<dbReference type="Pfam" id="PF01661">
    <property type="entry name" value="Macro"/>
    <property type="match status" value="1"/>
</dbReference>
<evidence type="ECO:0000313" key="2">
    <source>
        <dbReference type="EMBL" id="RQH48294.1"/>
    </source>
</evidence>